<dbReference type="RefSeq" id="XP_047837130.1">
    <property type="nucleotide sequence ID" value="XM_047981172.1"/>
</dbReference>
<dbReference type="EMBL" id="CP086354">
    <property type="protein sequence ID" value="UNI13649.1"/>
    <property type="molecule type" value="Genomic_DNA"/>
</dbReference>
<dbReference type="PANTHER" id="PTHR48081">
    <property type="entry name" value="AB HYDROLASE SUPERFAMILY PROTEIN C4A8.06C"/>
    <property type="match status" value="1"/>
</dbReference>
<dbReference type="SUPFAM" id="SSF53474">
    <property type="entry name" value="alpha/beta-Hydrolases"/>
    <property type="match status" value="1"/>
</dbReference>
<sequence length="447" mass="46732">MSWTSLPGSMTLLDKLSLSWLVPLFVCHWLINFITRCMPGASPLHWRQKLAISHIQSLRRSLNPRQLFALSRARLTGEAIRAYCHARGLPYAAVAVTLQPEEATAAASPHNGGGSATVAVPPPVLHVVTLASAAPTRGPTLLYAHGGGYLNPIQARGHVPLALRCAAACGAGRVVFIEYALSSEHGYPAQLVQMVAAVKYLLRSRGAAGADDDDGGGADMVDGGGIEPGELVLAGDSAGGHLIVSLLAHAVRPSPYAPPLTELGGDGGNGRKQLRAVVLLSPWVTMQTSDASFAANGGYDYLTAQQADTFIRLFRPAAGELWACPDGEGAAELWRAAFPRPSSSSSLSSSASVEVAVAKKILVTVGTGETLLDSCVKFGRDMLGAETVVLDDVMEKDGRVAAADGLESEVVLTVARGEAHVQPALDCAVGYEHGATMRAITTFLKST</sequence>
<accession>A0A9Q8Q6X2</accession>
<evidence type="ECO:0000313" key="3">
    <source>
        <dbReference type="EMBL" id="UNI13649.1"/>
    </source>
</evidence>
<dbReference type="OrthoDB" id="2152029at2759"/>
<dbReference type="InterPro" id="IPR050300">
    <property type="entry name" value="GDXG_lipolytic_enzyme"/>
</dbReference>
<dbReference type="GO" id="GO:0016787">
    <property type="term" value="F:hydrolase activity"/>
    <property type="evidence" value="ECO:0007669"/>
    <property type="project" value="UniProtKB-KW"/>
</dbReference>
<gene>
    <name evidence="3" type="ORF">JDV02_000372</name>
</gene>
<dbReference type="GeneID" id="72062337"/>
<dbReference type="InterPro" id="IPR029058">
    <property type="entry name" value="AB_hydrolase_fold"/>
</dbReference>
<name>A0A9Q8Q6X2_9HYPO</name>
<dbReference type="PANTHER" id="PTHR48081:SF18">
    <property type="entry name" value="ALPHA_BETA HYDROLASE FOLD-3 DOMAIN-CONTAINING PROTEIN"/>
    <property type="match status" value="1"/>
</dbReference>
<keyword evidence="1" id="KW-0378">Hydrolase</keyword>
<dbReference type="KEGG" id="ptkz:JDV02_000372"/>
<protein>
    <recommendedName>
        <fullName evidence="2">Alpha/beta hydrolase fold-3 domain-containing protein</fullName>
    </recommendedName>
</protein>
<evidence type="ECO:0000313" key="4">
    <source>
        <dbReference type="Proteomes" id="UP000829364"/>
    </source>
</evidence>
<dbReference type="Pfam" id="PF07859">
    <property type="entry name" value="Abhydrolase_3"/>
    <property type="match status" value="1"/>
</dbReference>
<evidence type="ECO:0000259" key="2">
    <source>
        <dbReference type="Pfam" id="PF07859"/>
    </source>
</evidence>
<dbReference type="Proteomes" id="UP000829364">
    <property type="component" value="Chromosome 1"/>
</dbReference>
<dbReference type="Gene3D" id="3.40.50.1820">
    <property type="entry name" value="alpha/beta hydrolase"/>
    <property type="match status" value="1"/>
</dbReference>
<keyword evidence="4" id="KW-1185">Reference proteome</keyword>
<dbReference type="InterPro" id="IPR013094">
    <property type="entry name" value="AB_hydrolase_3"/>
</dbReference>
<reference evidence="3" key="1">
    <citation type="submission" date="2021-11" db="EMBL/GenBank/DDBJ databases">
        <title>Purpureocillium_takamizusanense_genome.</title>
        <authorList>
            <person name="Nguyen N.-H."/>
        </authorList>
    </citation>
    <scope>NUCLEOTIDE SEQUENCE</scope>
    <source>
        <strain evidence="3">PT3</strain>
    </source>
</reference>
<organism evidence="3 4">
    <name type="scientific">Purpureocillium takamizusanense</name>
    <dbReference type="NCBI Taxonomy" id="2060973"/>
    <lineage>
        <taxon>Eukaryota</taxon>
        <taxon>Fungi</taxon>
        <taxon>Dikarya</taxon>
        <taxon>Ascomycota</taxon>
        <taxon>Pezizomycotina</taxon>
        <taxon>Sordariomycetes</taxon>
        <taxon>Hypocreomycetidae</taxon>
        <taxon>Hypocreales</taxon>
        <taxon>Ophiocordycipitaceae</taxon>
        <taxon>Purpureocillium</taxon>
    </lineage>
</organism>
<dbReference type="AlphaFoldDB" id="A0A9Q8Q6X2"/>
<proteinExistence type="predicted"/>
<evidence type="ECO:0000256" key="1">
    <source>
        <dbReference type="ARBA" id="ARBA00022801"/>
    </source>
</evidence>
<feature type="domain" description="Alpha/beta hydrolase fold-3" evidence="2">
    <location>
        <begin position="141"/>
        <end position="318"/>
    </location>
</feature>